<reference evidence="1" key="1">
    <citation type="submission" date="2007-11" db="EMBL/GenBank/DDBJ databases">
        <authorList>
            <person name="Fulton L."/>
            <person name="Clifton S."/>
            <person name="Fulton B."/>
            <person name="Xu J."/>
            <person name="Minx P."/>
            <person name="Pepin K.H."/>
            <person name="Johnson M."/>
            <person name="Thiruvilangam P."/>
            <person name="Bhonagiri V."/>
            <person name="Nash W.E."/>
            <person name="Mardis E.R."/>
            <person name="Wilson R.K."/>
        </authorList>
    </citation>
    <scope>NUCLEOTIDE SEQUENCE [LARGE SCALE GENOMIC DNA]</scope>
    <source>
        <strain evidence="1">DSM 17241</strain>
    </source>
</reference>
<dbReference type="Proteomes" id="UP000003803">
    <property type="component" value="Unassembled WGS sequence"/>
</dbReference>
<evidence type="ECO:0000313" key="2">
    <source>
        <dbReference type="Proteomes" id="UP000003803"/>
    </source>
</evidence>
<proteinExistence type="predicted"/>
<sequence length="109" mass="11756">MKKAWQKTLAGCAANSGTGASQLKVFARLFQKAAGETAAKAPRGFWPPSRAAPFLRAAALIKTRPAGRKNPVQALRPPQAKSVTDAMRLDADFANFCFPLFEKKLGKKP</sequence>
<dbReference type="HOGENOM" id="CLU_2178307_0_0_9"/>
<organism evidence="1 2">
    <name type="scientific">Anaerotruncus colihominis DSM 17241</name>
    <dbReference type="NCBI Taxonomy" id="445972"/>
    <lineage>
        <taxon>Bacteria</taxon>
        <taxon>Bacillati</taxon>
        <taxon>Bacillota</taxon>
        <taxon>Clostridia</taxon>
        <taxon>Eubacteriales</taxon>
        <taxon>Oscillospiraceae</taxon>
        <taxon>Anaerotruncus</taxon>
    </lineage>
</organism>
<reference evidence="1" key="2">
    <citation type="submission" date="2013-09" db="EMBL/GenBank/DDBJ databases">
        <title>Draft genome sequence of Anaerotruncus colihominis(DSM 17241).</title>
        <authorList>
            <person name="Sudarsanam P."/>
            <person name="Ley R."/>
            <person name="Guruge J."/>
            <person name="Turnbaugh P.J."/>
            <person name="Mahowald M."/>
            <person name="Liep D."/>
            <person name="Gordon J."/>
        </authorList>
    </citation>
    <scope>NUCLEOTIDE SEQUENCE</scope>
    <source>
        <strain evidence="1">DSM 17241</strain>
    </source>
</reference>
<comment type="caution">
    <text evidence="1">The sequence shown here is derived from an EMBL/GenBank/DDBJ whole genome shotgun (WGS) entry which is preliminary data.</text>
</comment>
<name>B0PG20_9FIRM</name>
<accession>B0PG20</accession>
<gene>
    <name evidence="1" type="ORF">ANACOL_03752</name>
</gene>
<dbReference type="EMBL" id="ABGD02000027">
    <property type="protein sequence ID" value="EDS09608.1"/>
    <property type="molecule type" value="Genomic_DNA"/>
</dbReference>
<dbReference type="AlphaFoldDB" id="B0PG20"/>
<evidence type="ECO:0000313" key="1">
    <source>
        <dbReference type="EMBL" id="EDS09608.1"/>
    </source>
</evidence>
<protein>
    <submittedName>
        <fullName evidence="1">Uncharacterized protein</fullName>
    </submittedName>
</protein>
<keyword evidence="2" id="KW-1185">Reference proteome</keyword>